<dbReference type="CDD" id="cd00861">
    <property type="entry name" value="ProRS_anticodon_short"/>
    <property type="match status" value="1"/>
</dbReference>
<organism evidence="14 15">
    <name type="scientific">Acetivibrio mesophilus</name>
    <dbReference type="NCBI Taxonomy" id="2487273"/>
    <lineage>
        <taxon>Bacteria</taxon>
        <taxon>Bacillati</taxon>
        <taxon>Bacillota</taxon>
        <taxon>Clostridia</taxon>
        <taxon>Eubacteriales</taxon>
        <taxon>Oscillospiraceae</taxon>
        <taxon>Acetivibrio</taxon>
    </lineage>
</organism>
<evidence type="ECO:0000256" key="3">
    <source>
        <dbReference type="ARBA" id="ARBA00022490"/>
    </source>
</evidence>
<evidence type="ECO:0000256" key="4">
    <source>
        <dbReference type="ARBA" id="ARBA00022598"/>
    </source>
</evidence>
<dbReference type="InterPro" id="IPR006195">
    <property type="entry name" value="aa-tRNA-synth_II"/>
</dbReference>
<dbReference type="InterPro" id="IPR023717">
    <property type="entry name" value="Pro-tRNA-Synthase_IIa_type1"/>
</dbReference>
<evidence type="ECO:0000313" key="15">
    <source>
        <dbReference type="Proteomes" id="UP000289166"/>
    </source>
</evidence>
<keyword evidence="5 12" id="KW-0547">Nucleotide-binding</keyword>
<dbReference type="NCBIfam" id="NF006625">
    <property type="entry name" value="PRK09194.1"/>
    <property type="match status" value="1"/>
</dbReference>
<dbReference type="InterPro" id="IPR044140">
    <property type="entry name" value="ProRS_anticodon_short"/>
</dbReference>
<keyword evidence="3 12" id="KW-0963">Cytoplasm</keyword>
<dbReference type="FunFam" id="3.30.930.10:FF:000065">
    <property type="entry name" value="Proline--tRNA ligase"/>
    <property type="match status" value="1"/>
</dbReference>
<dbReference type="InterPro" id="IPR004154">
    <property type="entry name" value="Anticodon-bd"/>
</dbReference>
<dbReference type="Pfam" id="PF04073">
    <property type="entry name" value="tRNA_edit"/>
    <property type="match status" value="1"/>
</dbReference>
<dbReference type="Proteomes" id="UP000289166">
    <property type="component" value="Unassembled WGS sequence"/>
</dbReference>
<comment type="subcellular location">
    <subcellularLocation>
        <location evidence="1 12">Cytoplasm</location>
    </subcellularLocation>
</comment>
<evidence type="ECO:0000256" key="1">
    <source>
        <dbReference type="ARBA" id="ARBA00004496"/>
    </source>
</evidence>
<dbReference type="GO" id="GO:0002161">
    <property type="term" value="F:aminoacyl-tRNA deacylase activity"/>
    <property type="evidence" value="ECO:0007669"/>
    <property type="project" value="InterPro"/>
</dbReference>
<protein>
    <recommendedName>
        <fullName evidence="12">Proline--tRNA ligase</fullName>
        <ecNumber evidence="12">6.1.1.15</ecNumber>
    </recommendedName>
    <alternativeName>
        <fullName evidence="12">Prolyl-tRNA synthetase</fullName>
        <shortName evidence="12">ProRS</shortName>
    </alternativeName>
</protein>
<comment type="catalytic activity">
    <reaction evidence="9 12">
        <text>tRNA(Pro) + L-proline + ATP = L-prolyl-tRNA(Pro) + AMP + diphosphate</text>
        <dbReference type="Rhea" id="RHEA:14305"/>
        <dbReference type="Rhea" id="RHEA-COMP:9700"/>
        <dbReference type="Rhea" id="RHEA-COMP:9702"/>
        <dbReference type="ChEBI" id="CHEBI:30616"/>
        <dbReference type="ChEBI" id="CHEBI:33019"/>
        <dbReference type="ChEBI" id="CHEBI:60039"/>
        <dbReference type="ChEBI" id="CHEBI:78442"/>
        <dbReference type="ChEBI" id="CHEBI:78532"/>
        <dbReference type="ChEBI" id="CHEBI:456215"/>
        <dbReference type="EC" id="6.1.1.15"/>
    </reaction>
</comment>
<proteinExistence type="inferred from homology"/>
<dbReference type="PRINTS" id="PR01046">
    <property type="entry name" value="TRNASYNTHPRO"/>
</dbReference>
<name>A0A4Q0I3G3_9FIRM</name>
<dbReference type="InterPro" id="IPR045864">
    <property type="entry name" value="aa-tRNA-synth_II/BPL/LPL"/>
</dbReference>
<keyword evidence="7 12" id="KW-0648">Protein biosynthesis</keyword>
<dbReference type="GO" id="GO:0005829">
    <property type="term" value="C:cytosol"/>
    <property type="evidence" value="ECO:0007669"/>
    <property type="project" value="TreeGrafter"/>
</dbReference>
<dbReference type="PIRSF" id="PIRSF001535">
    <property type="entry name" value="ProRS_1"/>
    <property type="match status" value="1"/>
</dbReference>
<dbReference type="FunFam" id="3.40.50.800:FF:000011">
    <property type="entry name" value="Proline--tRNA ligase"/>
    <property type="match status" value="1"/>
</dbReference>
<reference evidence="15" key="1">
    <citation type="submission" date="2018-11" db="EMBL/GenBank/DDBJ databases">
        <title>Genome sequencing of a novel mesophilic and cellulolytic organism within the genus Hungateiclostridium.</title>
        <authorList>
            <person name="Rettenmaier R."/>
            <person name="Liebl W."/>
            <person name="Zverlov V."/>
        </authorList>
    </citation>
    <scope>NUCLEOTIDE SEQUENCE [LARGE SCALE GENOMIC DNA]</scope>
    <source>
        <strain evidence="15">N2K1</strain>
    </source>
</reference>
<dbReference type="Pfam" id="PF00587">
    <property type="entry name" value="tRNA-synt_2b"/>
    <property type="match status" value="1"/>
</dbReference>
<dbReference type="GO" id="GO:0140096">
    <property type="term" value="F:catalytic activity, acting on a protein"/>
    <property type="evidence" value="ECO:0007669"/>
    <property type="project" value="UniProtKB-ARBA"/>
</dbReference>
<keyword evidence="15" id="KW-1185">Reference proteome</keyword>
<evidence type="ECO:0000313" key="14">
    <source>
        <dbReference type="EMBL" id="RXE58287.1"/>
    </source>
</evidence>
<dbReference type="SUPFAM" id="SSF55681">
    <property type="entry name" value="Class II aaRS and biotin synthetases"/>
    <property type="match status" value="1"/>
</dbReference>
<feature type="domain" description="Aminoacyl-transfer RNA synthetases class-II family profile" evidence="13">
    <location>
        <begin position="38"/>
        <end position="466"/>
    </location>
</feature>
<dbReference type="InterPro" id="IPR033730">
    <property type="entry name" value="ProRS_core_prok"/>
</dbReference>
<gene>
    <name evidence="12" type="primary">proS</name>
    <name evidence="14" type="ORF">EFD62_13385</name>
</gene>
<evidence type="ECO:0000256" key="5">
    <source>
        <dbReference type="ARBA" id="ARBA00022741"/>
    </source>
</evidence>
<dbReference type="GO" id="GO:0016740">
    <property type="term" value="F:transferase activity"/>
    <property type="evidence" value="ECO:0007669"/>
    <property type="project" value="UniProtKB-ARBA"/>
</dbReference>
<keyword evidence="8 12" id="KW-0030">Aminoacyl-tRNA synthetase</keyword>
<dbReference type="InterPro" id="IPR036754">
    <property type="entry name" value="YbaK/aa-tRNA-synt-asso_dom_sf"/>
</dbReference>
<evidence type="ECO:0000256" key="8">
    <source>
        <dbReference type="ARBA" id="ARBA00023146"/>
    </source>
</evidence>
<dbReference type="InterPro" id="IPR004500">
    <property type="entry name" value="Pro-tRNA-synth_IIa_bac-type"/>
</dbReference>
<comment type="subunit">
    <text evidence="2 12">Homodimer.</text>
</comment>
<dbReference type="CDD" id="cd00779">
    <property type="entry name" value="ProRS_core_prok"/>
    <property type="match status" value="1"/>
</dbReference>
<keyword evidence="6 12" id="KW-0067">ATP-binding</keyword>
<dbReference type="GO" id="GO:0005524">
    <property type="term" value="F:ATP binding"/>
    <property type="evidence" value="ECO:0007669"/>
    <property type="project" value="UniProtKB-UniRule"/>
</dbReference>
<dbReference type="SUPFAM" id="SSF52954">
    <property type="entry name" value="Class II aaRS ABD-related"/>
    <property type="match status" value="1"/>
</dbReference>
<dbReference type="InterPro" id="IPR036621">
    <property type="entry name" value="Anticodon-bd_dom_sf"/>
</dbReference>
<dbReference type="Gene3D" id="3.40.50.800">
    <property type="entry name" value="Anticodon-binding domain"/>
    <property type="match status" value="1"/>
</dbReference>
<dbReference type="Gene3D" id="3.30.930.10">
    <property type="entry name" value="Bira Bifunctional Protein, Domain 2"/>
    <property type="match status" value="2"/>
</dbReference>
<dbReference type="NCBIfam" id="TIGR00409">
    <property type="entry name" value="proS_fam_II"/>
    <property type="match status" value="1"/>
</dbReference>
<comment type="similarity">
    <text evidence="11 12">Belongs to the class-II aminoacyl-tRNA synthetase family. ProS type 1 subfamily.</text>
</comment>
<dbReference type="PANTHER" id="PTHR42753:SF2">
    <property type="entry name" value="PROLINE--TRNA LIGASE"/>
    <property type="match status" value="1"/>
</dbReference>
<keyword evidence="4 12" id="KW-0436">Ligase</keyword>
<dbReference type="CDD" id="cd04334">
    <property type="entry name" value="ProRS-INS"/>
    <property type="match status" value="1"/>
</dbReference>
<dbReference type="InterPro" id="IPR002314">
    <property type="entry name" value="aa-tRNA-synt_IIb"/>
</dbReference>
<dbReference type="EC" id="6.1.1.15" evidence="12"/>
<sequence>MRVSNMFFQTLREVPAEAEIASHQLMLRAGLMRKLASGIYSFLPLGYRVFRKVEQIVREEMDRAGAQELIMSALLPAEAYQASGRWEVFGSEMFRLKDRGGRDFCLGPTHEEIFTETVKSATRSYRSLPLTLYQIQTKYRDERRPRFGVMRSREFVMKDAYSFDRDEAGLDISYKKMYDAYCRIFDRLGLDYIIVDADTGAMGGSGSQEFMVKSAIGESRIAYCDACGYAANDEKAECIPEKCCDGKNCCEELELEKVATPNARTIEELMEFFGCSAKEFAKTLIYKADDKVVAAMVRGDRELNETKLQNLLGCIELEMADAETVEKVTGAAVGFAGPIGLDIDVVVDLEVEGMKNFVVGANETGFHYKNVNINRDFKAKYVKDIRTIKEGDACPKCGAGVKVEFGIEVGHIFKLGTKYSEALNCVYLDETGKENPMIMGCYGIGVNRSMAAVIEQNNDENGIIWPISVAPYHAIVIPVNTTDSVQMELAEKIYAQLEELGIEVMLDDRDERPGVKFKDADLTGIPIRITVGKKAGDGIVEYKLRCEKDFAAIPYEEAIAKAKEEVAKGLKK</sequence>
<comment type="caution">
    <text evidence="14">The sequence shown here is derived from an EMBL/GenBank/DDBJ whole genome shotgun (WGS) entry which is preliminary data.</text>
</comment>
<dbReference type="InterPro" id="IPR050062">
    <property type="entry name" value="Pro-tRNA_synthetase"/>
</dbReference>
<evidence type="ECO:0000256" key="2">
    <source>
        <dbReference type="ARBA" id="ARBA00011738"/>
    </source>
</evidence>
<dbReference type="PANTHER" id="PTHR42753">
    <property type="entry name" value="MITOCHONDRIAL RIBOSOME PROTEIN L39/PROLYL-TRNA LIGASE FAMILY MEMBER"/>
    <property type="match status" value="1"/>
</dbReference>
<evidence type="ECO:0000259" key="13">
    <source>
        <dbReference type="PROSITE" id="PS50862"/>
    </source>
</evidence>
<dbReference type="RefSeq" id="WP_128706269.1">
    <property type="nucleotide sequence ID" value="NZ_RLII01000021.1"/>
</dbReference>
<evidence type="ECO:0000256" key="10">
    <source>
        <dbReference type="ARBA" id="ARBA00053664"/>
    </source>
</evidence>
<dbReference type="InterPro" id="IPR002316">
    <property type="entry name" value="Pro-tRNA-ligase_IIa"/>
</dbReference>
<dbReference type="SUPFAM" id="SSF55826">
    <property type="entry name" value="YbaK/ProRS associated domain"/>
    <property type="match status" value="1"/>
</dbReference>
<dbReference type="Pfam" id="PF03129">
    <property type="entry name" value="HGTP_anticodon"/>
    <property type="match status" value="1"/>
</dbReference>
<dbReference type="HAMAP" id="MF_01569">
    <property type="entry name" value="Pro_tRNA_synth_type1"/>
    <property type="match status" value="1"/>
</dbReference>
<comment type="function">
    <text evidence="10 12">Catalyzes the attachment of proline to tRNA(Pro) in a two-step reaction: proline is first activated by ATP to form Pro-AMP and then transferred to the acceptor end of tRNA(Pro). As ProRS can inadvertently accommodate and process non-cognate amino acids such as alanine and cysteine, to avoid such errors it has two additional distinct editing activities against alanine. One activity is designated as 'pretransfer' editing and involves the tRNA(Pro)-independent hydrolysis of activated Ala-AMP. The other activity is designated 'posttransfer' editing and involves deacylation of mischarged Ala-tRNA(Pro). The misacylated Cys-tRNA(Pro) is not edited by ProRS.</text>
</comment>
<dbReference type="FunFam" id="3.30.930.10:FF:000066">
    <property type="entry name" value="Proline--tRNA ligase"/>
    <property type="match status" value="1"/>
</dbReference>
<accession>A0A4Q0I3G3</accession>
<dbReference type="GO" id="GO:0004827">
    <property type="term" value="F:proline-tRNA ligase activity"/>
    <property type="evidence" value="ECO:0007669"/>
    <property type="project" value="UniProtKB-UniRule"/>
</dbReference>
<evidence type="ECO:0000256" key="12">
    <source>
        <dbReference type="HAMAP-Rule" id="MF_01569"/>
    </source>
</evidence>
<evidence type="ECO:0000256" key="6">
    <source>
        <dbReference type="ARBA" id="ARBA00022840"/>
    </source>
</evidence>
<dbReference type="GO" id="GO:0006433">
    <property type="term" value="P:prolyl-tRNA aminoacylation"/>
    <property type="evidence" value="ECO:0007669"/>
    <property type="project" value="UniProtKB-UniRule"/>
</dbReference>
<comment type="domain">
    <text evidence="12">Consists of three domains: the N-terminal catalytic domain, the editing domain and the C-terminal anticodon-binding domain.</text>
</comment>
<evidence type="ECO:0000256" key="9">
    <source>
        <dbReference type="ARBA" id="ARBA00047671"/>
    </source>
</evidence>
<dbReference type="AlphaFoldDB" id="A0A4Q0I3G3"/>
<dbReference type="InterPro" id="IPR007214">
    <property type="entry name" value="YbaK/aa-tRNA-synth-assoc-dom"/>
</dbReference>
<dbReference type="EMBL" id="RLII01000021">
    <property type="protein sequence ID" value="RXE58287.1"/>
    <property type="molecule type" value="Genomic_DNA"/>
</dbReference>
<evidence type="ECO:0000256" key="7">
    <source>
        <dbReference type="ARBA" id="ARBA00022917"/>
    </source>
</evidence>
<evidence type="ECO:0000256" key="11">
    <source>
        <dbReference type="ARBA" id="ARBA00060755"/>
    </source>
</evidence>
<dbReference type="OrthoDB" id="9809052at2"/>
<dbReference type="PROSITE" id="PS50862">
    <property type="entry name" value="AA_TRNA_LIGASE_II"/>
    <property type="match status" value="1"/>
</dbReference>